<feature type="region of interest" description="Disordered" evidence="1">
    <location>
        <begin position="31"/>
        <end position="50"/>
    </location>
</feature>
<dbReference type="EMBL" id="BTGU01000013">
    <property type="protein sequence ID" value="GMN41612.1"/>
    <property type="molecule type" value="Genomic_DNA"/>
</dbReference>
<reference evidence="2" key="1">
    <citation type="submission" date="2023-07" db="EMBL/GenBank/DDBJ databases">
        <title>draft genome sequence of fig (Ficus carica).</title>
        <authorList>
            <person name="Takahashi T."/>
            <person name="Nishimura K."/>
        </authorList>
    </citation>
    <scope>NUCLEOTIDE SEQUENCE</scope>
</reference>
<comment type="caution">
    <text evidence="2">The sequence shown here is derived from an EMBL/GenBank/DDBJ whole genome shotgun (WGS) entry which is preliminary data.</text>
</comment>
<organism evidence="2 3">
    <name type="scientific">Ficus carica</name>
    <name type="common">Common fig</name>
    <dbReference type="NCBI Taxonomy" id="3494"/>
    <lineage>
        <taxon>Eukaryota</taxon>
        <taxon>Viridiplantae</taxon>
        <taxon>Streptophyta</taxon>
        <taxon>Embryophyta</taxon>
        <taxon>Tracheophyta</taxon>
        <taxon>Spermatophyta</taxon>
        <taxon>Magnoliopsida</taxon>
        <taxon>eudicotyledons</taxon>
        <taxon>Gunneridae</taxon>
        <taxon>Pentapetalae</taxon>
        <taxon>rosids</taxon>
        <taxon>fabids</taxon>
        <taxon>Rosales</taxon>
        <taxon>Moraceae</taxon>
        <taxon>Ficeae</taxon>
        <taxon>Ficus</taxon>
    </lineage>
</organism>
<keyword evidence="3" id="KW-1185">Reference proteome</keyword>
<dbReference type="Proteomes" id="UP001187192">
    <property type="component" value="Unassembled WGS sequence"/>
</dbReference>
<gene>
    <name evidence="2" type="ORF">TIFTF001_010828</name>
</gene>
<evidence type="ECO:0000313" key="2">
    <source>
        <dbReference type="EMBL" id="GMN41612.1"/>
    </source>
</evidence>
<name>A0AA87ZW47_FICCA</name>
<evidence type="ECO:0000313" key="3">
    <source>
        <dbReference type="Proteomes" id="UP001187192"/>
    </source>
</evidence>
<dbReference type="AlphaFoldDB" id="A0AA87ZW47"/>
<protein>
    <submittedName>
        <fullName evidence="2">Uncharacterized protein</fullName>
    </submittedName>
</protein>
<sequence length="91" mass="10987">MNLTRDWGKWEERWRDHEKLKKKGFKLKERRRRRKKRGEVESEEYDGVVSTSPPLKNIQALTFLSDFDCLFRGADLCLAVSFFRSFFSPFH</sequence>
<evidence type="ECO:0000256" key="1">
    <source>
        <dbReference type="SAM" id="MobiDB-lite"/>
    </source>
</evidence>
<accession>A0AA87ZW47</accession>
<proteinExistence type="predicted"/>